<dbReference type="Proteomes" id="UP000230233">
    <property type="component" value="Chromosome V"/>
</dbReference>
<feature type="domain" description="DUF38" evidence="1">
    <location>
        <begin position="327"/>
        <end position="469"/>
    </location>
</feature>
<comment type="caution">
    <text evidence="2">The sequence shown here is derived from an EMBL/GenBank/DDBJ whole genome shotgun (WGS) entry which is preliminary data.</text>
</comment>
<dbReference type="AlphaFoldDB" id="A0A2G5TRA7"/>
<dbReference type="InterPro" id="IPR002900">
    <property type="entry name" value="DUF38/FTH_CAE_spp"/>
</dbReference>
<evidence type="ECO:0000259" key="1">
    <source>
        <dbReference type="Pfam" id="PF01827"/>
    </source>
</evidence>
<evidence type="ECO:0000313" key="3">
    <source>
        <dbReference type="Proteomes" id="UP000230233"/>
    </source>
</evidence>
<name>A0A2G5TRA7_9PELO</name>
<dbReference type="OrthoDB" id="5846841at2759"/>
<dbReference type="PANTHER" id="PTHR23015">
    <property type="entry name" value="UNCHARACTERIZED C.ELEGANS PROTEIN"/>
    <property type="match status" value="1"/>
</dbReference>
<dbReference type="GO" id="GO:0045087">
    <property type="term" value="P:innate immune response"/>
    <property type="evidence" value="ECO:0007669"/>
    <property type="project" value="TreeGrafter"/>
</dbReference>
<dbReference type="InterPro" id="IPR040161">
    <property type="entry name" value="FB224"/>
</dbReference>
<protein>
    <recommendedName>
        <fullName evidence="1">DUF38 domain-containing protein</fullName>
    </recommendedName>
</protein>
<dbReference type="EMBL" id="PDUG01000005">
    <property type="protein sequence ID" value="PIC29768.1"/>
    <property type="molecule type" value="Genomic_DNA"/>
</dbReference>
<organism evidence="2 3">
    <name type="scientific">Caenorhabditis nigoni</name>
    <dbReference type="NCBI Taxonomy" id="1611254"/>
    <lineage>
        <taxon>Eukaryota</taxon>
        <taxon>Metazoa</taxon>
        <taxon>Ecdysozoa</taxon>
        <taxon>Nematoda</taxon>
        <taxon>Chromadorea</taxon>
        <taxon>Rhabditida</taxon>
        <taxon>Rhabditina</taxon>
        <taxon>Rhabditomorpha</taxon>
        <taxon>Rhabditoidea</taxon>
        <taxon>Rhabditidae</taxon>
        <taxon>Peloderinae</taxon>
        <taxon>Caenorhabditis</taxon>
    </lineage>
</organism>
<dbReference type="Pfam" id="PF01827">
    <property type="entry name" value="FTH"/>
    <property type="match status" value="1"/>
</dbReference>
<gene>
    <name evidence="2" type="primary">Cnig_chr_V.g21253</name>
    <name evidence="2" type="ORF">B9Z55_021253</name>
</gene>
<dbReference type="PANTHER" id="PTHR23015:SF25">
    <property type="entry name" value="DUF38 DOMAIN-CONTAINING PROTEIN-RELATED"/>
    <property type="match status" value="1"/>
</dbReference>
<accession>A0A2G5TRA7</accession>
<reference evidence="3" key="1">
    <citation type="submission" date="2017-10" db="EMBL/GenBank/DDBJ databases">
        <title>Rapid genome shrinkage in a self-fertile nematode reveals novel sperm competition proteins.</title>
        <authorList>
            <person name="Yin D."/>
            <person name="Schwarz E.M."/>
            <person name="Thomas C.G."/>
            <person name="Felde R.L."/>
            <person name="Korf I.F."/>
            <person name="Cutter A.D."/>
            <person name="Schartner C.M."/>
            <person name="Ralston E.J."/>
            <person name="Meyer B.J."/>
            <person name="Haag E.S."/>
        </authorList>
    </citation>
    <scope>NUCLEOTIDE SEQUENCE [LARGE SCALE GENOMIC DNA]</scope>
    <source>
        <strain evidence="3">JU1422</strain>
    </source>
</reference>
<proteinExistence type="predicted"/>
<evidence type="ECO:0000313" key="2">
    <source>
        <dbReference type="EMBL" id="PIC29768.1"/>
    </source>
</evidence>
<sequence length="545" mass="63787">MSVLLADLKMLLKNQKTVLNLFCIGFLKEHQQFARIWKCIEETLKGRSSALAVHVVRFKNFVIEGMIGSTSAWSIVRCLNSAELWSVFFEFSNSCGFHDAPDFRVNFENHLDGLRGLEEGFRFQLHISIKTMRKEYLTAINEFPSFSESLFDFQLTFEELQHQDDSDTVLNDNLFVAKEGFRKWSIQFCDTNPRVQEPPVDTVEEIGRPVLENALLMQSVLEHLECFDIQRLRKVNKGVRKCIDEVKPDPHIKKFLITFDLRPSALQTESSVLLESGEFENISYKAKTSRCLNDFETTLKHQKSCMEELSIVFQFTIFERLDSCIEFCTGIEEILKRREQPLKTRKFSMAYVCQLEMKEILQTLDKDSLKIIEFSNPSDEECMEFFGREVPFKVDQLSQTDQWKTAEHLIIKDLTIPASIQDINILHFSNLEVLVKTLSFQDVDYLRTNLLKSSNFQKFKIFFRESSLDEQLHELIGEPFRIISESKKIWYFRMDNVNFYIHIVLDTHDVKDIYGKLKPKVIIFTRVDKEDTPFFDLGMEELALD</sequence>
<keyword evidence="3" id="KW-1185">Reference proteome</keyword>